<reference evidence="1" key="2">
    <citation type="submission" date="2020-11" db="EMBL/GenBank/DDBJ databases">
        <authorList>
            <person name="McCartney M.A."/>
            <person name="Auch B."/>
            <person name="Kono T."/>
            <person name="Mallez S."/>
            <person name="Becker A."/>
            <person name="Gohl D.M."/>
            <person name="Silverstein K.A.T."/>
            <person name="Koren S."/>
            <person name="Bechman K.B."/>
            <person name="Herman A."/>
            <person name="Abrahante J.E."/>
            <person name="Garbe J."/>
        </authorList>
    </citation>
    <scope>NUCLEOTIDE SEQUENCE</scope>
    <source>
        <strain evidence="1">Duluth1</strain>
        <tissue evidence="1">Whole animal</tissue>
    </source>
</reference>
<reference evidence="1" key="1">
    <citation type="journal article" date="2019" name="bioRxiv">
        <title>The Genome of the Zebra Mussel, Dreissena polymorpha: A Resource for Invasive Species Research.</title>
        <authorList>
            <person name="McCartney M.A."/>
            <person name="Auch B."/>
            <person name="Kono T."/>
            <person name="Mallez S."/>
            <person name="Zhang Y."/>
            <person name="Obille A."/>
            <person name="Becker A."/>
            <person name="Abrahante J.E."/>
            <person name="Garbe J."/>
            <person name="Badalamenti J.P."/>
            <person name="Herman A."/>
            <person name="Mangelson H."/>
            <person name="Liachko I."/>
            <person name="Sullivan S."/>
            <person name="Sone E.D."/>
            <person name="Koren S."/>
            <person name="Silverstein K.A.T."/>
            <person name="Beckman K.B."/>
            <person name="Gohl D.M."/>
        </authorList>
    </citation>
    <scope>NUCLEOTIDE SEQUENCE</scope>
    <source>
        <strain evidence="1">Duluth1</strain>
        <tissue evidence="1">Whole animal</tissue>
    </source>
</reference>
<dbReference type="Proteomes" id="UP000828390">
    <property type="component" value="Unassembled WGS sequence"/>
</dbReference>
<accession>A0A9D4IJS4</accession>
<sequence>MGVQEKQCSTLARGWVWECKRKTALLEQGAGYGSARERLLYLSKGLGMGVQEKDCST</sequence>
<dbReference type="AlphaFoldDB" id="A0A9D4IJS4"/>
<gene>
    <name evidence="1" type="ORF">DPMN_178334</name>
</gene>
<dbReference type="EMBL" id="JAIWYP010000009">
    <property type="protein sequence ID" value="KAH3776900.1"/>
    <property type="molecule type" value="Genomic_DNA"/>
</dbReference>
<evidence type="ECO:0000313" key="2">
    <source>
        <dbReference type="Proteomes" id="UP000828390"/>
    </source>
</evidence>
<organism evidence="1 2">
    <name type="scientific">Dreissena polymorpha</name>
    <name type="common">Zebra mussel</name>
    <name type="synonym">Mytilus polymorpha</name>
    <dbReference type="NCBI Taxonomy" id="45954"/>
    <lineage>
        <taxon>Eukaryota</taxon>
        <taxon>Metazoa</taxon>
        <taxon>Spiralia</taxon>
        <taxon>Lophotrochozoa</taxon>
        <taxon>Mollusca</taxon>
        <taxon>Bivalvia</taxon>
        <taxon>Autobranchia</taxon>
        <taxon>Heteroconchia</taxon>
        <taxon>Euheterodonta</taxon>
        <taxon>Imparidentia</taxon>
        <taxon>Neoheterodontei</taxon>
        <taxon>Myida</taxon>
        <taxon>Dreissenoidea</taxon>
        <taxon>Dreissenidae</taxon>
        <taxon>Dreissena</taxon>
    </lineage>
</organism>
<proteinExistence type="predicted"/>
<protein>
    <submittedName>
        <fullName evidence="1">Uncharacterized protein</fullName>
    </submittedName>
</protein>
<comment type="caution">
    <text evidence="1">The sequence shown here is derived from an EMBL/GenBank/DDBJ whole genome shotgun (WGS) entry which is preliminary data.</text>
</comment>
<keyword evidence="2" id="KW-1185">Reference proteome</keyword>
<evidence type="ECO:0000313" key="1">
    <source>
        <dbReference type="EMBL" id="KAH3776900.1"/>
    </source>
</evidence>
<name>A0A9D4IJS4_DREPO</name>